<dbReference type="GO" id="GO:0016811">
    <property type="term" value="F:hydrolase activity, acting on carbon-nitrogen (but not peptide) bonds, in linear amides"/>
    <property type="evidence" value="ECO:0007669"/>
    <property type="project" value="InterPro"/>
</dbReference>
<evidence type="ECO:0000313" key="3">
    <source>
        <dbReference type="Proteomes" id="UP000294739"/>
    </source>
</evidence>
<dbReference type="EMBL" id="SMKZ01000001">
    <property type="protein sequence ID" value="TDE16031.1"/>
    <property type="molecule type" value="Genomic_DNA"/>
</dbReference>
<dbReference type="OrthoDB" id="9766983at2"/>
<accession>A0A4R5DV50</accession>
<dbReference type="Gene3D" id="3.20.20.140">
    <property type="entry name" value="Metal-dependent hydrolases"/>
    <property type="match status" value="1"/>
</dbReference>
<dbReference type="InterPro" id="IPR013108">
    <property type="entry name" value="Amidohydro_3"/>
</dbReference>
<comment type="caution">
    <text evidence="2">The sequence shown here is derived from an EMBL/GenBank/DDBJ whole genome shotgun (WGS) entry which is preliminary data.</text>
</comment>
<dbReference type="InterPro" id="IPR050378">
    <property type="entry name" value="Metallo-dep_Hydrolases_sf"/>
</dbReference>
<dbReference type="InterPro" id="IPR023100">
    <property type="entry name" value="D-aminoacylase_insert_dom_sf"/>
</dbReference>
<dbReference type="GO" id="GO:0005829">
    <property type="term" value="C:cytosol"/>
    <property type="evidence" value="ECO:0007669"/>
    <property type="project" value="TreeGrafter"/>
</dbReference>
<dbReference type="RefSeq" id="WP_131890319.1">
    <property type="nucleotide sequence ID" value="NZ_SMKZ01000001.1"/>
</dbReference>
<dbReference type="InterPro" id="IPR011059">
    <property type="entry name" value="Metal-dep_hydrolase_composite"/>
</dbReference>
<evidence type="ECO:0000259" key="1">
    <source>
        <dbReference type="Pfam" id="PF07969"/>
    </source>
</evidence>
<proteinExistence type="predicted"/>
<keyword evidence="3" id="KW-1185">Reference proteome</keyword>
<dbReference type="SUPFAM" id="SSF51556">
    <property type="entry name" value="Metallo-dependent hydrolases"/>
    <property type="match status" value="1"/>
</dbReference>
<reference evidence="2 3" key="1">
    <citation type="submission" date="2019-03" db="EMBL/GenBank/DDBJ databases">
        <title>Draft genome sequences of novel Actinobacteria.</title>
        <authorList>
            <person name="Sahin N."/>
            <person name="Ay H."/>
            <person name="Saygin H."/>
        </authorList>
    </citation>
    <scope>NUCLEOTIDE SEQUENCE [LARGE SCALE GENOMIC DNA]</scope>
    <source>
        <strain evidence="2 3">5K138</strain>
    </source>
</reference>
<evidence type="ECO:0000313" key="2">
    <source>
        <dbReference type="EMBL" id="TDE16031.1"/>
    </source>
</evidence>
<gene>
    <name evidence="2" type="ORF">E1269_01740</name>
</gene>
<dbReference type="Proteomes" id="UP000294739">
    <property type="component" value="Unassembled WGS sequence"/>
</dbReference>
<organism evidence="2 3">
    <name type="scientific">Jiangella asiatica</name>
    <dbReference type="NCBI Taxonomy" id="2530372"/>
    <lineage>
        <taxon>Bacteria</taxon>
        <taxon>Bacillati</taxon>
        <taxon>Actinomycetota</taxon>
        <taxon>Actinomycetes</taxon>
        <taxon>Jiangellales</taxon>
        <taxon>Jiangellaceae</taxon>
        <taxon>Jiangella</taxon>
    </lineage>
</organism>
<dbReference type="PANTHER" id="PTHR11647:SF1">
    <property type="entry name" value="COLLAPSIN RESPONSE MEDIATOR PROTEIN"/>
    <property type="match status" value="1"/>
</dbReference>
<name>A0A4R5DV50_9ACTN</name>
<dbReference type="PANTHER" id="PTHR11647">
    <property type="entry name" value="HYDRANTOINASE/DIHYDROPYRIMIDINASE FAMILY MEMBER"/>
    <property type="match status" value="1"/>
</dbReference>
<dbReference type="Pfam" id="PF07969">
    <property type="entry name" value="Amidohydro_3"/>
    <property type="match status" value="1"/>
</dbReference>
<dbReference type="GO" id="GO:0016812">
    <property type="term" value="F:hydrolase activity, acting on carbon-nitrogen (but not peptide) bonds, in cyclic amides"/>
    <property type="evidence" value="ECO:0007669"/>
    <property type="project" value="TreeGrafter"/>
</dbReference>
<dbReference type="SUPFAM" id="SSF51338">
    <property type="entry name" value="Composite domain of metallo-dependent hydrolases"/>
    <property type="match status" value="1"/>
</dbReference>
<dbReference type="InParanoid" id="A0A4R5DV50"/>
<dbReference type="Gene3D" id="3.30.1490.130">
    <property type="entry name" value="D-aminoacylase. Domain 3"/>
    <property type="match status" value="1"/>
</dbReference>
<protein>
    <submittedName>
        <fullName evidence="2">D-glutamate deacylase</fullName>
    </submittedName>
</protein>
<feature type="domain" description="Amidohydrolase 3" evidence="1">
    <location>
        <begin position="385"/>
        <end position="479"/>
    </location>
</feature>
<sequence length="499" mass="52982">MTFDVVLEGGRVLDPETGLDAVRDVGMNGGTVTAVAAGPLPGARLRLDVSGLVVAPGFVDLHSHSPGIPELRLQVLDGVTTALDLEAGVGPVGPAYERAAAEGRPVNYGFSASWASARMAVLAGVDTEGRQRAILENLGHPGWHRSAEQHEVDRIIAAVSADLADGALGVGFLLGYAPGTDPEEYLAVARLAAEAGCVTFTHTRALAEDHVPSANGASAPVIDGAEEIVRAAGQTGATMHMCHVNSVASRHVDRVLALVDRARSEGSRVSVEAYPYGFAMTAIGAVFFDPDVMAARGRTPDSLVYLKTRERVRDADHLRRLRESDPGGLVVSEYLREDDPHDRGFLLRALSFPDTVIASDAMPIVWTTPPPDPMQWPLPPGGLTHPRTAGTFARSIRMLTRDDADLELLEAIRRCSLLPARLVEDMAPAMRRKGRVQVGCDADLAVFDPATLTDRATYGDSPLPSVGMRHVVVGGTFVVRDGDIVPDALPGAPVRSEPR</sequence>
<dbReference type="NCBIfam" id="NF006560">
    <property type="entry name" value="PRK09061.1"/>
    <property type="match status" value="1"/>
</dbReference>
<dbReference type="AlphaFoldDB" id="A0A4R5DV50"/>
<dbReference type="InterPro" id="IPR032466">
    <property type="entry name" value="Metal_Hydrolase"/>
</dbReference>
<dbReference type="Gene3D" id="2.30.40.10">
    <property type="entry name" value="Urease, subunit C, domain 1"/>
    <property type="match status" value="1"/>
</dbReference>